<dbReference type="AlphaFoldDB" id="A0A645J3S6"/>
<dbReference type="EMBL" id="VSSQ01128779">
    <property type="protein sequence ID" value="MPN57349.1"/>
    <property type="molecule type" value="Genomic_DNA"/>
</dbReference>
<name>A0A645J3S6_9ZZZZ</name>
<evidence type="ECO:0000313" key="1">
    <source>
        <dbReference type="EMBL" id="MPN57349.1"/>
    </source>
</evidence>
<protein>
    <submittedName>
        <fullName evidence="1">Uncharacterized protein</fullName>
    </submittedName>
</protein>
<reference evidence="1" key="1">
    <citation type="submission" date="2019-08" db="EMBL/GenBank/DDBJ databases">
        <authorList>
            <person name="Kucharzyk K."/>
            <person name="Murdoch R.W."/>
            <person name="Higgins S."/>
            <person name="Loffler F."/>
        </authorList>
    </citation>
    <scope>NUCLEOTIDE SEQUENCE</scope>
</reference>
<gene>
    <name evidence="1" type="ORF">SDC9_205043</name>
</gene>
<comment type="caution">
    <text evidence="1">The sequence shown here is derived from an EMBL/GenBank/DDBJ whole genome shotgun (WGS) entry which is preliminary data.</text>
</comment>
<proteinExistence type="predicted"/>
<accession>A0A645J3S6</accession>
<organism evidence="1">
    <name type="scientific">bioreactor metagenome</name>
    <dbReference type="NCBI Taxonomy" id="1076179"/>
    <lineage>
        <taxon>unclassified sequences</taxon>
        <taxon>metagenomes</taxon>
        <taxon>ecological metagenomes</taxon>
    </lineage>
</organism>
<sequence length="78" mass="9128">MMLQEYLLNGPVGEETSTEPVFYQRYHEATIYGLEPHHTLLETAFKLYVNYCRKKGIAVNQRTIAGFDLLDGRFEEDR</sequence>